<reference evidence="2" key="1">
    <citation type="submission" date="2017-08" db="EMBL/GenBank/DDBJ databases">
        <title>A dynamic microbial community with high functional redundancy inhabits the cold, oxic subseafloor aquifer.</title>
        <authorList>
            <person name="Tully B.J."/>
            <person name="Wheat C.G."/>
            <person name="Glazer B.T."/>
            <person name="Huber J.A."/>
        </authorList>
    </citation>
    <scope>NUCLEOTIDE SEQUENCE [LARGE SCALE GENOMIC DNA]</scope>
</reference>
<evidence type="ECO:0008006" key="3">
    <source>
        <dbReference type="Google" id="ProtNLM"/>
    </source>
</evidence>
<dbReference type="SUPFAM" id="SSF56281">
    <property type="entry name" value="Metallo-hydrolase/oxidoreductase"/>
    <property type="match status" value="1"/>
</dbReference>
<sequence>MNFQNLYRNGYRVPDETFTGRRTINLGGSQIELVEGMTRSGGSGGMIDAYFPEEKALFVGDYILSRRMYPHDWGFFDMTPIADWIKTLEQLEALDFTMYISSHFENGTKQDIVDFRTFLEKLQLAVLDGIEQGLSVDEMMSTIRFDEYQDWVNYEIEMPLNVQSAYYNLTGLVDCESLGVEVPAAPPRSGVSAPACYAGADIPL</sequence>
<name>A0A2A5CBP9_9GAMM</name>
<dbReference type="InterPro" id="IPR036866">
    <property type="entry name" value="RibonucZ/Hydroxyglut_hydro"/>
</dbReference>
<dbReference type="AlphaFoldDB" id="A0A2A5CBP9"/>
<dbReference type="Proteomes" id="UP000228987">
    <property type="component" value="Unassembled WGS sequence"/>
</dbReference>
<gene>
    <name evidence="1" type="ORF">COA71_09350</name>
</gene>
<organism evidence="1 2">
    <name type="scientific">SAR86 cluster bacterium</name>
    <dbReference type="NCBI Taxonomy" id="2030880"/>
    <lineage>
        <taxon>Bacteria</taxon>
        <taxon>Pseudomonadati</taxon>
        <taxon>Pseudomonadota</taxon>
        <taxon>Gammaproteobacteria</taxon>
        <taxon>SAR86 cluster</taxon>
    </lineage>
</organism>
<dbReference type="Gene3D" id="3.60.15.10">
    <property type="entry name" value="Ribonuclease Z/Hydroxyacylglutathione hydrolase-like"/>
    <property type="match status" value="1"/>
</dbReference>
<accession>A0A2A5CBP9</accession>
<dbReference type="EMBL" id="NVWI01000006">
    <property type="protein sequence ID" value="PCJ41232.1"/>
    <property type="molecule type" value="Genomic_DNA"/>
</dbReference>
<proteinExistence type="predicted"/>
<evidence type="ECO:0000313" key="2">
    <source>
        <dbReference type="Proteomes" id="UP000228987"/>
    </source>
</evidence>
<comment type="caution">
    <text evidence="1">The sequence shown here is derived from an EMBL/GenBank/DDBJ whole genome shotgun (WGS) entry which is preliminary data.</text>
</comment>
<evidence type="ECO:0000313" key="1">
    <source>
        <dbReference type="EMBL" id="PCJ41232.1"/>
    </source>
</evidence>
<protein>
    <recommendedName>
        <fullName evidence="3">Metallo-beta-lactamase domain-containing protein</fullName>
    </recommendedName>
</protein>